<dbReference type="Pfam" id="PF12821">
    <property type="entry name" value="ThrE_2"/>
    <property type="match status" value="1"/>
</dbReference>
<dbReference type="GO" id="GO:0022857">
    <property type="term" value="F:transmembrane transporter activity"/>
    <property type="evidence" value="ECO:0007669"/>
    <property type="project" value="InterPro"/>
</dbReference>
<feature type="transmembrane region" description="Helical" evidence="6">
    <location>
        <begin position="297"/>
        <end position="314"/>
    </location>
</feature>
<feature type="transmembrane region" description="Helical" evidence="6">
    <location>
        <begin position="144"/>
        <end position="161"/>
    </location>
</feature>
<feature type="domain" description="Threonine/serine exporter-like N-terminal" evidence="7">
    <location>
        <begin position="12"/>
        <end position="251"/>
    </location>
</feature>
<evidence type="ECO:0000256" key="2">
    <source>
        <dbReference type="ARBA" id="ARBA00022692"/>
    </source>
</evidence>
<feature type="transmembrane region" description="Helical" evidence="6">
    <location>
        <begin position="173"/>
        <end position="191"/>
    </location>
</feature>
<dbReference type="GO" id="GO:0016020">
    <property type="term" value="C:membrane"/>
    <property type="evidence" value="ECO:0007669"/>
    <property type="project" value="UniProtKB-SubCell"/>
</dbReference>
<evidence type="ECO:0000259" key="8">
    <source>
        <dbReference type="Pfam" id="PF12821"/>
    </source>
</evidence>
<feature type="transmembrane region" description="Helical" evidence="6">
    <location>
        <begin position="320"/>
        <end position="341"/>
    </location>
</feature>
<accession>A0AAT9FMS2</accession>
<dbReference type="KEGG" id="osu:NT6N_23390"/>
<feature type="transmembrane region" description="Helical" evidence="6">
    <location>
        <begin position="197"/>
        <end position="220"/>
    </location>
</feature>
<keyword evidence="3 6" id="KW-1133">Transmembrane helix</keyword>
<reference evidence="9" key="1">
    <citation type="submission" date="2024-07" db="EMBL/GenBank/DDBJ databases">
        <title>Complete genome sequence of Verrucomicrobiaceae bacterium NT6N.</title>
        <authorList>
            <person name="Huang C."/>
            <person name="Takami H."/>
            <person name="Hamasaki K."/>
        </authorList>
    </citation>
    <scope>NUCLEOTIDE SEQUENCE</scope>
    <source>
        <strain evidence="9">NT6N</strain>
    </source>
</reference>
<evidence type="ECO:0000256" key="6">
    <source>
        <dbReference type="SAM" id="Phobius"/>
    </source>
</evidence>
<dbReference type="InterPro" id="IPR051361">
    <property type="entry name" value="ThrE/Ser_Exporter"/>
</dbReference>
<evidence type="ECO:0000259" key="7">
    <source>
        <dbReference type="Pfam" id="PF06738"/>
    </source>
</evidence>
<evidence type="ECO:0008006" key="10">
    <source>
        <dbReference type="Google" id="ProtNLM"/>
    </source>
</evidence>
<dbReference type="InterPro" id="IPR010619">
    <property type="entry name" value="ThrE-like_N"/>
</dbReference>
<dbReference type="PANTHER" id="PTHR31082:SF4">
    <property type="entry name" value="PHEROMONE-REGULATED MEMBRANE PROTEIN 10"/>
    <property type="match status" value="1"/>
</dbReference>
<feature type="transmembrane region" description="Helical" evidence="6">
    <location>
        <begin position="241"/>
        <end position="261"/>
    </location>
</feature>
<evidence type="ECO:0000256" key="3">
    <source>
        <dbReference type="ARBA" id="ARBA00022989"/>
    </source>
</evidence>
<evidence type="ECO:0000256" key="4">
    <source>
        <dbReference type="ARBA" id="ARBA00023136"/>
    </source>
</evidence>
<feature type="transmembrane region" description="Helical" evidence="6">
    <location>
        <begin position="387"/>
        <end position="404"/>
    </location>
</feature>
<comment type="subcellular location">
    <subcellularLocation>
        <location evidence="1">Membrane</location>
        <topology evidence="1">Multi-pass membrane protein</topology>
    </subcellularLocation>
</comment>
<evidence type="ECO:0000256" key="1">
    <source>
        <dbReference type="ARBA" id="ARBA00004141"/>
    </source>
</evidence>
<feature type="domain" description="Threonine/Serine exporter ThrE" evidence="8">
    <location>
        <begin position="280"/>
        <end position="402"/>
    </location>
</feature>
<feature type="transmembrane region" description="Helical" evidence="6">
    <location>
        <begin position="348"/>
        <end position="367"/>
    </location>
</feature>
<keyword evidence="2 6" id="KW-0812">Transmembrane</keyword>
<feature type="transmembrane region" description="Helical" evidence="6">
    <location>
        <begin position="117"/>
        <end position="138"/>
    </location>
</feature>
<dbReference type="AlphaFoldDB" id="A0AAT9FMS2"/>
<dbReference type="InterPro" id="IPR024528">
    <property type="entry name" value="ThrE_2"/>
</dbReference>
<feature type="transmembrane region" description="Helical" evidence="6">
    <location>
        <begin position="273"/>
        <end position="290"/>
    </location>
</feature>
<evidence type="ECO:0000313" key="9">
    <source>
        <dbReference type="EMBL" id="BDS07299.1"/>
    </source>
</evidence>
<protein>
    <recommendedName>
        <fullName evidence="10">Threonine/serine exporter family protein</fullName>
    </recommendedName>
</protein>
<dbReference type="Pfam" id="PF06738">
    <property type="entry name" value="ThrE"/>
    <property type="match status" value="1"/>
</dbReference>
<dbReference type="PANTHER" id="PTHR31082">
    <property type="entry name" value="PHEROMONE-REGULATED MEMBRANE PROTEIN 10"/>
    <property type="match status" value="1"/>
</dbReference>
<gene>
    <name evidence="9" type="ORF">NT6N_23390</name>
</gene>
<organism evidence="9">
    <name type="scientific">Oceaniferula spumae</name>
    <dbReference type="NCBI Taxonomy" id="2979115"/>
    <lineage>
        <taxon>Bacteria</taxon>
        <taxon>Pseudomonadati</taxon>
        <taxon>Verrucomicrobiota</taxon>
        <taxon>Verrucomicrobiia</taxon>
        <taxon>Verrucomicrobiales</taxon>
        <taxon>Verrucomicrobiaceae</taxon>
        <taxon>Oceaniferula</taxon>
    </lineage>
</organism>
<dbReference type="EMBL" id="AP026866">
    <property type="protein sequence ID" value="BDS07299.1"/>
    <property type="molecule type" value="Genomic_DNA"/>
</dbReference>
<evidence type="ECO:0000256" key="5">
    <source>
        <dbReference type="ARBA" id="ARBA00034125"/>
    </source>
</evidence>
<comment type="similarity">
    <text evidence="5">Belongs to the ThrE exporter (TC 2.A.79) family.</text>
</comment>
<proteinExistence type="inferred from homology"/>
<keyword evidence="4 6" id="KW-0472">Membrane</keyword>
<sequence>MSEEEYLKKAAFVSELGIALHDCGGTSHRIEKHLTNVCAVLQINGTFLTTATSITFCYWLDDRTNQHIQIERVQPAGGDLGKLELIDALVDRVDSGDVTFREAREELKQILHMPPNYSHLTSLLAAVVLSGSFAALLSFNINDVIASAIATVVIFYLSILGGKMDRLSNTIEIVAAMLAGLMATGIAALGFKINVLFVILSTIVVFIPGLSLTTALSEIAHRDLVSGTSKLVHAIMNLFKLYFGSILGVAIGAMLWGAGAGESLHGIRNLPDWKTLPAVVLLAVSLTIAFNIRPQQMFWCLIAALIGFYIARSGEQHFGVAAGMFLGAFSVGIFANLYANYRSIPSSIVLSNGLVLLVPGSKTYILLNSWITGEQMMDHSTNGTQAFLIFISLVIGLLFANAVLPSKKSL</sequence>
<name>A0AAT9FMS2_9BACT</name>